<dbReference type="Pfam" id="PF03178">
    <property type="entry name" value="CPSF_A"/>
    <property type="match status" value="1"/>
</dbReference>
<name>A0A5C3MWW6_9AGAM</name>
<dbReference type="SUPFAM" id="SSF50998">
    <property type="entry name" value="Quinoprotein alcohol dehydrogenase-like"/>
    <property type="match status" value="1"/>
</dbReference>
<dbReference type="InterPro" id="IPR050358">
    <property type="entry name" value="RSE1/DDB1/CFT1"/>
</dbReference>
<dbReference type="InterPro" id="IPR058543">
    <property type="entry name" value="Beta-prop_RSE1/DDB1/CPSF1_2nd"/>
</dbReference>
<evidence type="ECO:0000313" key="8">
    <source>
        <dbReference type="Proteomes" id="UP000305948"/>
    </source>
</evidence>
<keyword evidence="4" id="KW-0539">Nucleus</keyword>
<evidence type="ECO:0000256" key="3">
    <source>
        <dbReference type="ARBA" id="ARBA00014577"/>
    </source>
</evidence>
<dbReference type="GO" id="GO:0003676">
    <property type="term" value="F:nucleic acid binding"/>
    <property type="evidence" value="ECO:0007669"/>
    <property type="project" value="InterPro"/>
</dbReference>
<protein>
    <recommendedName>
        <fullName evidence="3">DNA damage-binding protein 1</fullName>
    </recommendedName>
</protein>
<evidence type="ECO:0000256" key="1">
    <source>
        <dbReference type="ARBA" id="ARBA00004123"/>
    </source>
</evidence>
<accession>A0A5C3MWW6</accession>
<dbReference type="PROSITE" id="PS50042">
    <property type="entry name" value="CNMP_BINDING_3"/>
    <property type="match status" value="1"/>
</dbReference>
<comment type="subcellular location">
    <subcellularLocation>
        <location evidence="1">Nucleus</location>
    </subcellularLocation>
</comment>
<comment type="similarity">
    <text evidence="2">Belongs to the DDB1 family.</text>
</comment>
<organism evidence="7 8">
    <name type="scientific">Heliocybe sulcata</name>
    <dbReference type="NCBI Taxonomy" id="5364"/>
    <lineage>
        <taxon>Eukaryota</taxon>
        <taxon>Fungi</taxon>
        <taxon>Dikarya</taxon>
        <taxon>Basidiomycota</taxon>
        <taxon>Agaricomycotina</taxon>
        <taxon>Agaricomycetes</taxon>
        <taxon>Gloeophyllales</taxon>
        <taxon>Gloeophyllaceae</taxon>
        <taxon>Heliocybe</taxon>
    </lineage>
</organism>
<evidence type="ECO:0000256" key="2">
    <source>
        <dbReference type="ARBA" id="ARBA00007453"/>
    </source>
</evidence>
<dbReference type="SUPFAM" id="SSF69322">
    <property type="entry name" value="Tricorn protease domain 2"/>
    <property type="match status" value="1"/>
</dbReference>
<dbReference type="EMBL" id="ML213518">
    <property type="protein sequence ID" value="TFK48656.1"/>
    <property type="molecule type" value="Genomic_DNA"/>
</dbReference>
<dbReference type="InterPro" id="IPR004871">
    <property type="entry name" value="RSE1/DDB1/CPSF1_C"/>
</dbReference>
<dbReference type="GO" id="GO:0005634">
    <property type="term" value="C:nucleus"/>
    <property type="evidence" value="ECO:0007669"/>
    <property type="project" value="UniProtKB-SubCell"/>
</dbReference>
<dbReference type="Gene3D" id="1.10.150.910">
    <property type="match status" value="1"/>
</dbReference>
<feature type="domain" description="Cyclic nucleotide-binding" evidence="6">
    <location>
        <begin position="327"/>
        <end position="346"/>
    </location>
</feature>
<dbReference type="Pfam" id="PF23726">
    <property type="entry name" value="Beta-prop_RSE1_2nd"/>
    <property type="match status" value="1"/>
</dbReference>
<evidence type="ECO:0000259" key="6">
    <source>
        <dbReference type="PROSITE" id="PS50042"/>
    </source>
</evidence>
<evidence type="ECO:0000256" key="5">
    <source>
        <dbReference type="SAM" id="MobiDB-lite"/>
    </source>
</evidence>
<dbReference type="InterPro" id="IPR018846">
    <property type="entry name" value="Beta-prop_RSE1/DDB1/CPSF1_1st"/>
</dbReference>
<dbReference type="AlphaFoldDB" id="A0A5C3MWW6"/>
<dbReference type="Gene3D" id="2.130.10.10">
    <property type="entry name" value="YVTN repeat-like/Quinoprotein amine dehydrogenase"/>
    <property type="match status" value="3"/>
</dbReference>
<evidence type="ECO:0000256" key="4">
    <source>
        <dbReference type="ARBA" id="ARBA00023242"/>
    </source>
</evidence>
<dbReference type="PANTHER" id="PTHR10644">
    <property type="entry name" value="DNA REPAIR/RNA PROCESSING CPSF FAMILY"/>
    <property type="match status" value="1"/>
</dbReference>
<feature type="compositionally biased region" description="Basic and acidic residues" evidence="5">
    <location>
        <begin position="274"/>
        <end position="293"/>
    </location>
</feature>
<proteinExistence type="inferred from homology"/>
<dbReference type="STRING" id="5364.A0A5C3MWW6"/>
<feature type="region of interest" description="Disordered" evidence="5">
    <location>
        <begin position="262"/>
        <end position="299"/>
    </location>
</feature>
<dbReference type="Pfam" id="PF10433">
    <property type="entry name" value="Beta-prop_RSE1_1st"/>
    <property type="match status" value="1"/>
</dbReference>
<evidence type="ECO:0000313" key="7">
    <source>
        <dbReference type="EMBL" id="TFK48656.1"/>
    </source>
</evidence>
<reference evidence="7 8" key="1">
    <citation type="journal article" date="2019" name="Nat. Ecol. Evol.">
        <title>Megaphylogeny resolves global patterns of mushroom evolution.</title>
        <authorList>
            <person name="Varga T."/>
            <person name="Krizsan K."/>
            <person name="Foldi C."/>
            <person name="Dima B."/>
            <person name="Sanchez-Garcia M."/>
            <person name="Sanchez-Ramirez S."/>
            <person name="Szollosi G.J."/>
            <person name="Szarkandi J.G."/>
            <person name="Papp V."/>
            <person name="Albert L."/>
            <person name="Andreopoulos W."/>
            <person name="Angelini C."/>
            <person name="Antonin V."/>
            <person name="Barry K.W."/>
            <person name="Bougher N.L."/>
            <person name="Buchanan P."/>
            <person name="Buyck B."/>
            <person name="Bense V."/>
            <person name="Catcheside P."/>
            <person name="Chovatia M."/>
            <person name="Cooper J."/>
            <person name="Damon W."/>
            <person name="Desjardin D."/>
            <person name="Finy P."/>
            <person name="Geml J."/>
            <person name="Haridas S."/>
            <person name="Hughes K."/>
            <person name="Justo A."/>
            <person name="Karasinski D."/>
            <person name="Kautmanova I."/>
            <person name="Kiss B."/>
            <person name="Kocsube S."/>
            <person name="Kotiranta H."/>
            <person name="LaButti K.M."/>
            <person name="Lechner B.E."/>
            <person name="Liimatainen K."/>
            <person name="Lipzen A."/>
            <person name="Lukacs Z."/>
            <person name="Mihaltcheva S."/>
            <person name="Morgado L.N."/>
            <person name="Niskanen T."/>
            <person name="Noordeloos M.E."/>
            <person name="Ohm R.A."/>
            <person name="Ortiz-Santana B."/>
            <person name="Ovrebo C."/>
            <person name="Racz N."/>
            <person name="Riley R."/>
            <person name="Savchenko A."/>
            <person name="Shiryaev A."/>
            <person name="Soop K."/>
            <person name="Spirin V."/>
            <person name="Szebenyi C."/>
            <person name="Tomsovsky M."/>
            <person name="Tulloss R.E."/>
            <person name="Uehling J."/>
            <person name="Grigoriev I.V."/>
            <person name="Vagvolgyi C."/>
            <person name="Papp T."/>
            <person name="Martin F.M."/>
            <person name="Miettinen O."/>
            <person name="Hibbett D.S."/>
            <person name="Nagy L.G."/>
        </authorList>
    </citation>
    <scope>NUCLEOTIDE SEQUENCE [LARGE SCALE GENOMIC DNA]</scope>
    <source>
        <strain evidence="7 8">OMC1185</strain>
    </source>
</reference>
<dbReference type="InterPro" id="IPR000595">
    <property type="entry name" value="cNMP-bd_dom"/>
</dbReference>
<dbReference type="InterPro" id="IPR011047">
    <property type="entry name" value="Quinoprotein_ADH-like_sf"/>
</dbReference>
<dbReference type="InterPro" id="IPR015943">
    <property type="entry name" value="WD40/YVTN_repeat-like_dom_sf"/>
</dbReference>
<dbReference type="Proteomes" id="UP000305948">
    <property type="component" value="Unassembled WGS sequence"/>
</dbReference>
<sequence length="1253" mass="136380">MRVVATFHAPSSVVASVKCKLSPEAEHLVVAKPDRIEVHSLNEDGLRHECTLEIWGRVLSVKELPRYGSTYSNVIVLTDHPKHRLYVLSLSASPAGQPTLKVEKSLELHEQFAYVQEAFTDVLVHPEGQVAVATSYRGKLKVVLFDNGAYQRDFDAQFPELSLLSMCFLPTPSETPCIALLSVTHEGKLQLLARDLSVQEFELSSTPSTALPSTTLSSSTFLSIEPPPILIPVLDEESGGGVLVAGGRKVLFYELASQDMQDKHHGKRRRLEGKKKSGDKAERERAREAEKAREKKRRKPKASVDWPWSEITAWCNVDDEGRRVLLGDTFGRLALLTVDTEQSALILVPLGETSPPSSLTYLTSQTLYLGSHFGDSQLLRISTSPLSATDADTLHIPSKIQTFTPSDLLTRYGVEGKKGKGKAQEGQGGEAGGYVVRTTGGFVEELQRWDNVAPIMDAVVVDLEGSGQRTVVTCSGGRNTGSLKVIRSGANFSEAASLAGLESATGIWPLKSRFEDSLHTHIVVTTPTNTHILRIDGPDAFTHLTSSTTGFATDERTLAVANVARRTRNPGQSGSSYTDSAFVVQVTPGKVVLLEFDEALQTFSATGEQWLPHAEGPTGKYDEIVAASVNASQFVLGLTGGRVVVLNLGEDNRFNLSGQKDLDTGAEIAAISCLPMDPAKYYSTQVAVAFWTTNEVKVLAITSAQNYLVPVCTTGPLPSLPRSLLLHNFVTRERQNLPHLLVGLADGTVWAYVLRDGALLEKRVFSFGNCPVALAPCEVDGRRGVFACANRAGVVFWEKGRLQTAPMLVKGVVAMARLNTEHFRSSIVLATSSGLSIGDMGHLDKMHIRSFAFGLDNPYRIVHHAAAKVFAVACTRTEPCRVGDLRPERGVLKLIDDATFEVLAEYECEADEVISSLEVYDSDSVQQPCFCLGTVNLLDEKEPSSGRLLVLSSLLDMERAVPVTSIYLAAALQIKGCVSALAKTGEMVAAAVNTAVVLYRLEPATGILTYDLKYVNEWNHDYVLSSIVPALDGLVISDAISSVSVLDVKDSKLQKRAKDYSPLWPVAIQALDEKRVIAANVDCNLYTFSLQREQNGRITLQKDGAFHLGELVNKFVPGSLTSSAESSGDIPIEHRLLFFTASGRIGMIFEMGSELSLHMTGLERNMTERLSGAGGVSHSDWRAPVIPKSGVEVPQPSYGFLDGDFLEQFLTISRDPASSKQLKKIMSGTVEAEKLKLADIEIEHILEKLQNMH</sequence>
<dbReference type="OrthoDB" id="433457at2759"/>
<gene>
    <name evidence="7" type="ORF">OE88DRAFT_1663726</name>
</gene>
<keyword evidence="8" id="KW-1185">Reference proteome</keyword>
<feature type="compositionally biased region" description="Basic residues" evidence="5">
    <location>
        <begin position="264"/>
        <end position="273"/>
    </location>
</feature>